<proteinExistence type="predicted"/>
<reference evidence="4" key="1">
    <citation type="journal article" date="2017" name="bioRxiv">
        <title>Conservation of a gene cluster reveals novel cercosporin biosynthetic mechanisms and extends production to the genus Colletotrichum.</title>
        <authorList>
            <person name="de Jonge R."/>
            <person name="Ebert M.K."/>
            <person name="Huitt-Roehl C.R."/>
            <person name="Pal P."/>
            <person name="Suttle J.C."/>
            <person name="Spanner R.E."/>
            <person name="Neubauer J.D."/>
            <person name="Jurick W.M.II."/>
            <person name="Stott K.A."/>
            <person name="Secor G.A."/>
            <person name="Thomma B.P.H.J."/>
            <person name="Van de Peer Y."/>
            <person name="Townsend C.A."/>
            <person name="Bolton M.D."/>
        </authorList>
    </citation>
    <scope>NUCLEOTIDE SEQUENCE [LARGE SCALE GENOMIC DNA]</scope>
    <source>
        <strain evidence="4">CBS538.71</strain>
    </source>
</reference>
<dbReference type="OrthoDB" id="3639589at2759"/>
<gene>
    <name evidence="3" type="ORF">CBER1_04637</name>
</gene>
<keyword evidence="4" id="KW-1185">Reference proteome</keyword>
<feature type="transmembrane region" description="Helical" evidence="2">
    <location>
        <begin position="206"/>
        <end position="226"/>
    </location>
</feature>
<evidence type="ECO:0000313" key="3">
    <source>
        <dbReference type="EMBL" id="PPJ53916.1"/>
    </source>
</evidence>
<feature type="region of interest" description="Disordered" evidence="1">
    <location>
        <begin position="296"/>
        <end position="329"/>
    </location>
</feature>
<dbReference type="Proteomes" id="UP000237631">
    <property type="component" value="Unassembled WGS sequence"/>
</dbReference>
<dbReference type="AlphaFoldDB" id="A0A2S6C2I6"/>
<keyword evidence="2" id="KW-0472">Membrane</keyword>
<accession>A0A2S6C2I6</accession>
<evidence type="ECO:0000256" key="2">
    <source>
        <dbReference type="SAM" id="Phobius"/>
    </source>
</evidence>
<protein>
    <submittedName>
        <fullName evidence="3">Uncharacterized protein</fullName>
    </submittedName>
</protein>
<comment type="caution">
    <text evidence="3">The sequence shown here is derived from an EMBL/GenBank/DDBJ whole genome shotgun (WGS) entry which is preliminary data.</text>
</comment>
<keyword evidence="2" id="KW-1133">Transmembrane helix</keyword>
<dbReference type="EMBL" id="PNEN01000574">
    <property type="protein sequence ID" value="PPJ53916.1"/>
    <property type="molecule type" value="Genomic_DNA"/>
</dbReference>
<feature type="compositionally biased region" description="Gly residues" evidence="1">
    <location>
        <begin position="304"/>
        <end position="316"/>
    </location>
</feature>
<feature type="transmembrane region" description="Helical" evidence="2">
    <location>
        <begin position="246"/>
        <end position="266"/>
    </location>
</feature>
<feature type="compositionally biased region" description="Low complexity" evidence="1">
    <location>
        <begin position="20"/>
        <end position="31"/>
    </location>
</feature>
<name>A0A2S6C2I6_9PEZI</name>
<keyword evidence="2" id="KW-0812">Transmembrane</keyword>
<dbReference type="PANTHER" id="PTHR37919">
    <property type="entry name" value="PROTEIN CBG05606"/>
    <property type="match status" value="1"/>
</dbReference>
<dbReference type="PANTHER" id="PTHR37919:SF2">
    <property type="entry name" value="EXPERA DOMAIN-CONTAINING PROTEIN"/>
    <property type="match status" value="1"/>
</dbReference>
<feature type="compositionally biased region" description="Low complexity" evidence="1">
    <location>
        <begin position="51"/>
        <end position="63"/>
    </location>
</feature>
<evidence type="ECO:0000256" key="1">
    <source>
        <dbReference type="SAM" id="MobiDB-lite"/>
    </source>
</evidence>
<evidence type="ECO:0000313" key="4">
    <source>
        <dbReference type="Proteomes" id="UP000237631"/>
    </source>
</evidence>
<feature type="region of interest" description="Disordered" evidence="1">
    <location>
        <begin position="1"/>
        <end position="67"/>
    </location>
</feature>
<sequence length="1031" mass="112748">MVTTRSGESTDDGTPSKPVTRSSATRTTTASPTPPASPTARSRATKSPAPTSSSRTLRSITSSGQWSHTPSNLTLLWLAISLPLVIWDAGYVLLRPHSMPGGYLHSPIWKPYALYAEIDYVYGFPALAQKNGWTATQTWFNVFETIGYAVYLYWVFTFGVRDGGEGRGAPGKREVRELEDKVGGAGAFLEGLVERRVLDGKLAGKAVVLGFSVASLTFFKTVMYWVLEYFNEFQNIGHNDWGTLVLMWIIPNGAWLIGPSYMMYVFGAELLEGLEIAAEVYVLRWQLPVSDPQRDGKLVYPPTGGSGPGTNPGSGGDDQDACTKPPTTQQLSDPPYENYFYSDCHSATQVVVTSPLNTSNLTVIGPRLLVAWPAGNSGAVAFFRPADGGVNGSLSIGLSGVDSAAGFEYLQGVYEQPAQDSLSSLPMVGVRAVFNLNTSATLSVAILGSIRNIRDFTEGPSLLYPIIQDAIEYNQIEDGGVEISRLWLDNITTTSMTFTPLPGVGEIAINNGTLEMPAGGYDFIAKFDYPQLEQLDGSEVLNEQSQGLIQEEAARVTSLTFLSYSQKLLAGAWRFLTYFGRDSMIATLLMQDILSEGEGGAIEAVIGAVLERLNRTSGVVCHEETIGDYATYLNIQRNETSTAPGCTYLMVDTDYFLTPLMVNYFLNTEIGRERTQGFLSTESTLDFGNAGLTYGELALINARAVMEKTAAFAQEGGQTQENLIHLEEDEVVGQWRDSTYGIGGGRIPYDVNTALVPAALRSISALSAAGWFQQHPEWIEQAAQYAQIWEDNTLQFFEVIVPASEARQLVDSYTSTSNYGFPSQSDLITSDVIYHGLALEGNNNQPLVKVMNTDDCFRHFLTNTTNQTQLTSFLNQSATNIRTPFPVGLLTPVSLVVANPAYGGDPVYSANFTNNAYHGTVIWSWQLAMMAAGFQRQLGRCTNEDNAPEFCSNSAVYSNVKGAYNDLWDNIEANEQYLNSEVWSWIIRDGEFVFEPLGALPPPAGQNPTESNIRQLWSLTLIAVKRDEALR</sequence>
<organism evidence="3 4">
    <name type="scientific">Cercospora berteroae</name>
    <dbReference type="NCBI Taxonomy" id="357750"/>
    <lineage>
        <taxon>Eukaryota</taxon>
        <taxon>Fungi</taxon>
        <taxon>Dikarya</taxon>
        <taxon>Ascomycota</taxon>
        <taxon>Pezizomycotina</taxon>
        <taxon>Dothideomycetes</taxon>
        <taxon>Dothideomycetidae</taxon>
        <taxon>Mycosphaerellales</taxon>
        <taxon>Mycosphaerellaceae</taxon>
        <taxon>Cercospora</taxon>
    </lineage>
</organism>